<accession>A0A511XEB9</accession>
<dbReference type="GO" id="GO:0003700">
    <property type="term" value="F:DNA-binding transcription factor activity"/>
    <property type="evidence" value="ECO:0007669"/>
    <property type="project" value="InterPro"/>
</dbReference>
<comment type="caution">
    <text evidence="6">The sequence shown here is derived from an EMBL/GenBank/DDBJ whole genome shotgun (WGS) entry which is preliminary data.</text>
</comment>
<dbReference type="EMBL" id="BJYF01000032">
    <property type="protein sequence ID" value="GEN61306.1"/>
    <property type="molecule type" value="Genomic_DNA"/>
</dbReference>
<dbReference type="OrthoDB" id="9812435at2"/>
<dbReference type="InterPro" id="IPR036388">
    <property type="entry name" value="WH-like_DNA-bd_sf"/>
</dbReference>
<dbReference type="Pfam" id="PF03466">
    <property type="entry name" value="LysR_substrate"/>
    <property type="match status" value="1"/>
</dbReference>
<evidence type="ECO:0000256" key="4">
    <source>
        <dbReference type="ARBA" id="ARBA00023163"/>
    </source>
</evidence>
<keyword evidence="2" id="KW-0805">Transcription regulation</keyword>
<dbReference type="CDD" id="cd08472">
    <property type="entry name" value="PBP2_CrgA_like_3"/>
    <property type="match status" value="1"/>
</dbReference>
<name>A0A511XEB9_9PROT</name>
<dbReference type="InterPro" id="IPR000847">
    <property type="entry name" value="LysR_HTH_N"/>
</dbReference>
<keyword evidence="7" id="KW-1185">Reference proteome</keyword>
<feature type="domain" description="HTH lysR-type" evidence="5">
    <location>
        <begin position="1"/>
        <end position="59"/>
    </location>
</feature>
<dbReference type="GO" id="GO:0043565">
    <property type="term" value="F:sequence-specific DNA binding"/>
    <property type="evidence" value="ECO:0007669"/>
    <property type="project" value="TreeGrafter"/>
</dbReference>
<dbReference type="PROSITE" id="PS50931">
    <property type="entry name" value="HTH_LYSR"/>
    <property type="match status" value="1"/>
</dbReference>
<dbReference type="GO" id="GO:0006351">
    <property type="term" value="P:DNA-templated transcription"/>
    <property type="evidence" value="ECO:0007669"/>
    <property type="project" value="TreeGrafter"/>
</dbReference>
<dbReference type="STRING" id="1120919.GCA_000429165_03338"/>
<dbReference type="SUPFAM" id="SSF46785">
    <property type="entry name" value="Winged helix' DNA-binding domain"/>
    <property type="match status" value="1"/>
</dbReference>
<dbReference type="FunFam" id="3.40.190.290:FF:000001">
    <property type="entry name" value="Transcriptional regulator, LysR family"/>
    <property type="match status" value="1"/>
</dbReference>
<reference evidence="6 7" key="1">
    <citation type="submission" date="2019-07" db="EMBL/GenBank/DDBJ databases">
        <title>Whole genome shotgun sequence of Acetobacter nitrogenifigens NBRC 105050.</title>
        <authorList>
            <person name="Hosoyama A."/>
            <person name="Uohara A."/>
            <person name="Ohji S."/>
            <person name="Ichikawa N."/>
        </authorList>
    </citation>
    <scope>NUCLEOTIDE SEQUENCE [LARGE SCALE GENOMIC DNA]</scope>
    <source>
        <strain evidence="6 7">NBRC 105050</strain>
    </source>
</reference>
<comment type="similarity">
    <text evidence="1">Belongs to the LysR transcriptional regulatory family.</text>
</comment>
<dbReference type="FunFam" id="1.10.10.10:FF:000001">
    <property type="entry name" value="LysR family transcriptional regulator"/>
    <property type="match status" value="1"/>
</dbReference>
<evidence type="ECO:0000256" key="1">
    <source>
        <dbReference type="ARBA" id="ARBA00009437"/>
    </source>
</evidence>
<sequence>MDRIDLFRIFVRVADTVSFSRAADALNMPRSSVSAAIMELEARLGVRLLSRTTRSVSVTPDGRLFYEHCQRLIADMEEAEALFLTERNRVRGVLRVSLPGRIGRLIVAPALPDFLERYSDVDIDLDVTDRVVNLVEDGADCVLRVGALQDSALVARKIGMLRMANVASPAYLALKGQPKTPHELVGHDAVRYASPSNGRVEPWEWEESGKLHSIALSGRVTVNSAEAMITCCIAGLGVAQAPLYDVRGHIDRGELIEILSDYPAEAIPMTLLYPHRRHLSGRLHVFADWLDALLRPHLDCDAT</sequence>
<evidence type="ECO:0000259" key="5">
    <source>
        <dbReference type="PROSITE" id="PS50931"/>
    </source>
</evidence>
<dbReference type="SUPFAM" id="SSF53850">
    <property type="entry name" value="Periplasmic binding protein-like II"/>
    <property type="match status" value="1"/>
</dbReference>
<dbReference type="AlphaFoldDB" id="A0A511XEB9"/>
<dbReference type="RefSeq" id="WP_026398830.1">
    <property type="nucleotide sequence ID" value="NZ_AUBI01000019.1"/>
</dbReference>
<gene>
    <name evidence="6" type="primary">gstR</name>
    <name evidence="6" type="ORF">ANI02nite_31900</name>
</gene>
<dbReference type="InterPro" id="IPR005119">
    <property type="entry name" value="LysR_subst-bd"/>
</dbReference>
<dbReference type="PANTHER" id="PTHR30537:SF72">
    <property type="entry name" value="LYSR FAMILY TRANSCRIPTIONAL REGULATOR"/>
    <property type="match status" value="1"/>
</dbReference>
<keyword evidence="4" id="KW-0804">Transcription</keyword>
<evidence type="ECO:0000256" key="3">
    <source>
        <dbReference type="ARBA" id="ARBA00023125"/>
    </source>
</evidence>
<protein>
    <submittedName>
        <fullName evidence="6">LysR family transcriptional regulator</fullName>
    </submittedName>
</protein>
<dbReference type="PANTHER" id="PTHR30537">
    <property type="entry name" value="HTH-TYPE TRANSCRIPTIONAL REGULATOR"/>
    <property type="match status" value="1"/>
</dbReference>
<dbReference type="Proteomes" id="UP000321635">
    <property type="component" value="Unassembled WGS sequence"/>
</dbReference>
<evidence type="ECO:0000313" key="7">
    <source>
        <dbReference type="Proteomes" id="UP000321635"/>
    </source>
</evidence>
<evidence type="ECO:0000313" key="6">
    <source>
        <dbReference type="EMBL" id="GEN61306.1"/>
    </source>
</evidence>
<dbReference type="Pfam" id="PF00126">
    <property type="entry name" value="HTH_1"/>
    <property type="match status" value="1"/>
</dbReference>
<proteinExistence type="inferred from homology"/>
<keyword evidence="3" id="KW-0238">DNA-binding</keyword>
<dbReference type="Gene3D" id="1.10.10.10">
    <property type="entry name" value="Winged helix-like DNA-binding domain superfamily/Winged helix DNA-binding domain"/>
    <property type="match status" value="1"/>
</dbReference>
<evidence type="ECO:0000256" key="2">
    <source>
        <dbReference type="ARBA" id="ARBA00023015"/>
    </source>
</evidence>
<dbReference type="InterPro" id="IPR036390">
    <property type="entry name" value="WH_DNA-bd_sf"/>
</dbReference>
<dbReference type="InterPro" id="IPR058163">
    <property type="entry name" value="LysR-type_TF_proteobact-type"/>
</dbReference>
<dbReference type="Gene3D" id="3.40.190.290">
    <property type="match status" value="1"/>
</dbReference>
<organism evidence="6 7">
    <name type="scientific">Acetobacter nitrogenifigens DSM 23921 = NBRC 105050</name>
    <dbReference type="NCBI Taxonomy" id="1120919"/>
    <lineage>
        <taxon>Bacteria</taxon>
        <taxon>Pseudomonadati</taxon>
        <taxon>Pseudomonadota</taxon>
        <taxon>Alphaproteobacteria</taxon>
        <taxon>Acetobacterales</taxon>
        <taxon>Acetobacteraceae</taxon>
        <taxon>Acetobacter</taxon>
    </lineage>
</organism>